<dbReference type="InterPro" id="IPR013136">
    <property type="entry name" value="WSTF_Acf1_Cbp146"/>
</dbReference>
<feature type="compositionally biased region" description="Basic and acidic residues" evidence="5">
    <location>
        <begin position="250"/>
        <end position="261"/>
    </location>
</feature>
<keyword evidence="3 4" id="KW-0539">Nucleus</keyword>
<dbReference type="InterPro" id="IPR028942">
    <property type="entry name" value="WHIM1_dom"/>
</dbReference>
<feature type="region of interest" description="Disordered" evidence="5">
    <location>
        <begin position="244"/>
        <end position="271"/>
    </location>
</feature>
<name>A0A7J7LYU0_9MAGN</name>
<dbReference type="InterPro" id="IPR018501">
    <property type="entry name" value="DDT_dom"/>
</dbReference>
<dbReference type="PROSITE" id="PS50827">
    <property type="entry name" value="DDT"/>
    <property type="match status" value="1"/>
</dbReference>
<evidence type="ECO:0008006" key="10">
    <source>
        <dbReference type="Google" id="ProtNLM"/>
    </source>
</evidence>
<gene>
    <name evidence="8" type="ORF">GIB67_014391</name>
</gene>
<dbReference type="SMART" id="SM00571">
    <property type="entry name" value="DDT"/>
    <property type="match status" value="1"/>
</dbReference>
<feature type="region of interest" description="Disordered" evidence="5">
    <location>
        <begin position="477"/>
        <end position="501"/>
    </location>
</feature>
<keyword evidence="9" id="KW-1185">Reference proteome</keyword>
<dbReference type="Pfam" id="PF15613">
    <property type="entry name" value="WSD"/>
    <property type="match status" value="1"/>
</dbReference>
<feature type="domain" description="DDT" evidence="6">
    <location>
        <begin position="318"/>
        <end position="379"/>
    </location>
</feature>
<feature type="domain" description="WAC" evidence="7">
    <location>
        <begin position="22"/>
        <end position="134"/>
    </location>
</feature>
<dbReference type="OrthoDB" id="332390at2759"/>
<organism evidence="8 9">
    <name type="scientific">Kingdonia uniflora</name>
    <dbReference type="NCBI Taxonomy" id="39325"/>
    <lineage>
        <taxon>Eukaryota</taxon>
        <taxon>Viridiplantae</taxon>
        <taxon>Streptophyta</taxon>
        <taxon>Embryophyta</taxon>
        <taxon>Tracheophyta</taxon>
        <taxon>Spermatophyta</taxon>
        <taxon>Magnoliopsida</taxon>
        <taxon>Ranunculales</taxon>
        <taxon>Circaeasteraceae</taxon>
        <taxon>Kingdonia</taxon>
    </lineage>
</organism>
<keyword evidence="2" id="KW-0175">Coiled coil</keyword>
<reference evidence="8 9" key="1">
    <citation type="journal article" date="2020" name="IScience">
        <title>Genome Sequencing of the Endangered Kingdonia uniflora (Circaeasteraceae, Ranunculales) Reveals Potential Mechanisms of Evolutionary Specialization.</title>
        <authorList>
            <person name="Sun Y."/>
            <person name="Deng T."/>
            <person name="Zhang A."/>
            <person name="Moore M.J."/>
            <person name="Landis J.B."/>
            <person name="Lin N."/>
            <person name="Zhang H."/>
            <person name="Zhang X."/>
            <person name="Huang J."/>
            <person name="Zhang X."/>
            <person name="Sun H."/>
            <person name="Wang H."/>
        </authorList>
    </citation>
    <scope>NUCLEOTIDE SEQUENCE [LARGE SCALE GENOMIC DNA]</scope>
    <source>
        <strain evidence="8">TB1705</strain>
        <tissue evidence="8">Leaf</tissue>
    </source>
</reference>
<evidence type="ECO:0000256" key="2">
    <source>
        <dbReference type="ARBA" id="ARBA00023054"/>
    </source>
</evidence>
<feature type="compositionally biased region" description="Basic and acidic residues" evidence="5">
    <location>
        <begin position="477"/>
        <end position="495"/>
    </location>
</feature>
<dbReference type="InterPro" id="IPR053271">
    <property type="entry name" value="DDT_domain"/>
</dbReference>
<dbReference type="PANTHER" id="PTHR15546:SF2">
    <property type="entry name" value="DDT DOMAIN-CONTAINING PROTEIN DDB_G0282237"/>
    <property type="match status" value="1"/>
</dbReference>
<accession>A0A7J7LYU0</accession>
<proteinExistence type="predicted"/>
<evidence type="ECO:0000313" key="9">
    <source>
        <dbReference type="Proteomes" id="UP000541444"/>
    </source>
</evidence>
<evidence type="ECO:0000313" key="8">
    <source>
        <dbReference type="EMBL" id="KAF6147811.1"/>
    </source>
</evidence>
<feature type="region of interest" description="Disordered" evidence="5">
    <location>
        <begin position="538"/>
        <end position="574"/>
    </location>
</feature>
<dbReference type="Pfam" id="PF10537">
    <property type="entry name" value="WAC_Acf1_DNA_bd"/>
    <property type="match status" value="1"/>
</dbReference>
<feature type="compositionally biased region" description="Basic and acidic residues" evidence="5">
    <location>
        <begin position="550"/>
        <end position="574"/>
    </location>
</feature>
<dbReference type="Pfam" id="PF15612">
    <property type="entry name" value="WHIM1"/>
    <property type="match status" value="1"/>
</dbReference>
<dbReference type="AlphaFoldDB" id="A0A7J7LYU0"/>
<evidence type="ECO:0000259" key="7">
    <source>
        <dbReference type="PROSITE" id="PS51136"/>
    </source>
</evidence>
<dbReference type="Pfam" id="PF02791">
    <property type="entry name" value="DDT"/>
    <property type="match status" value="1"/>
</dbReference>
<evidence type="ECO:0000256" key="4">
    <source>
        <dbReference type="PROSITE-ProRule" id="PRU00475"/>
    </source>
</evidence>
<evidence type="ECO:0000256" key="1">
    <source>
        <dbReference type="ARBA" id="ARBA00004123"/>
    </source>
</evidence>
<dbReference type="EMBL" id="JACGCM010001872">
    <property type="protein sequence ID" value="KAF6147811.1"/>
    <property type="molecule type" value="Genomic_DNA"/>
</dbReference>
<dbReference type="Proteomes" id="UP000541444">
    <property type="component" value="Unassembled WGS sequence"/>
</dbReference>
<evidence type="ECO:0000259" key="6">
    <source>
        <dbReference type="PROSITE" id="PS50827"/>
    </source>
</evidence>
<sequence>MPLFKRKPFPPVEPPDGLDPDELVFQVRFTKEIFRDYQDYLNRLNLYRQRVWTCKTTGKTNLTYEEALVSEQRATEKVQQFPKEVMGPVLQIIQFSQAQEERCMLRLKDLVNTICKTLQDNLSEGVELLGKKEHSVCRCKILRVMKDKDMVRYEVEWIDPDKNVTGASVVNADDLIRKKLPFTRDILKSFIRESTSQTSPWVIHEDLANKYGLLTMLPEKFQDKVSFQNGCIVRNKINRKRTTLVDDNQGETRKKGRKAVESETTESLATTKKAKKEKEKLKEEIIKYPIDDLLVQPGADDPVFTNRPTPSAHFGVPVDCVGDLLMIWDFCSSFGRSLHLSRFSLNDIDNAICHKDTNLTLIVESHSAILRLLIKDGGEYFNVVQNRKWKSKITLVNWTEYLCAFLEMTCIPEFSTYVTTIKRGYYGLLDTHAKLAILSELVSQALATNATREQLDTYIEQRQTLSATKREVAIEEAKKRREEKQQVKVESDNKNSKNKLILENGGGKLHISENGYHNNKQNGDIAKETDKGVLTYQRRKMGKSSVNMQSRKDSLKQKKEAQEKKDKEHRKDHLQREIEKRFIRTNPLGKDKNYNRYWFFRREGRIFVESSDSKQWGYYSSKEEFDALMGSLNLKGVRERALHRQLEKYFEMISGVLQKRSRDIAQKAAVEEAVVRRSTRVRAPRRDSPAPSFLNYVNKWKDNSSLMD</sequence>
<dbReference type="GO" id="GO:0005634">
    <property type="term" value="C:nucleus"/>
    <property type="evidence" value="ECO:0007669"/>
    <property type="project" value="UniProtKB-SubCell"/>
</dbReference>
<comment type="caution">
    <text evidence="8">The sequence shown here is derived from an EMBL/GenBank/DDBJ whole genome shotgun (WGS) entry which is preliminary data.</text>
</comment>
<protein>
    <recommendedName>
        <fullName evidence="10">DDT domain-containing protein</fullName>
    </recommendedName>
</protein>
<evidence type="ECO:0000256" key="3">
    <source>
        <dbReference type="ARBA" id="ARBA00023242"/>
    </source>
</evidence>
<evidence type="ECO:0000256" key="5">
    <source>
        <dbReference type="SAM" id="MobiDB-lite"/>
    </source>
</evidence>
<dbReference type="GO" id="GO:0000785">
    <property type="term" value="C:chromatin"/>
    <property type="evidence" value="ECO:0007669"/>
    <property type="project" value="UniProtKB-ARBA"/>
</dbReference>
<dbReference type="InterPro" id="IPR028941">
    <property type="entry name" value="WHIM2_dom"/>
</dbReference>
<dbReference type="PANTHER" id="PTHR15546">
    <property type="entry name" value="BROMODOMAIN ADJACENT TO ZINC FINGER DOMAIN, 2A"/>
    <property type="match status" value="1"/>
</dbReference>
<dbReference type="PROSITE" id="PS51136">
    <property type="entry name" value="WAC"/>
    <property type="match status" value="1"/>
</dbReference>
<comment type="subcellular location">
    <subcellularLocation>
        <location evidence="1 4">Nucleus</location>
    </subcellularLocation>
</comment>